<comment type="catalytic activity">
    <reaction evidence="3">
        <text>2 GTP = 3',3'-c-di-GMP + 2 diphosphate</text>
        <dbReference type="Rhea" id="RHEA:24898"/>
        <dbReference type="ChEBI" id="CHEBI:33019"/>
        <dbReference type="ChEBI" id="CHEBI:37565"/>
        <dbReference type="ChEBI" id="CHEBI:58805"/>
        <dbReference type="EC" id="2.7.7.65"/>
    </reaction>
</comment>
<dbReference type="InterPro" id="IPR029787">
    <property type="entry name" value="Nucleotide_cyclase"/>
</dbReference>
<accession>A0A2T3QBJ1</accession>
<dbReference type="Gene3D" id="3.30.70.270">
    <property type="match status" value="1"/>
</dbReference>
<dbReference type="GO" id="GO:0005886">
    <property type="term" value="C:plasma membrane"/>
    <property type="evidence" value="ECO:0007669"/>
    <property type="project" value="TreeGrafter"/>
</dbReference>
<evidence type="ECO:0000256" key="1">
    <source>
        <dbReference type="ARBA" id="ARBA00001946"/>
    </source>
</evidence>
<sequence>MADLRQRLRYTAYWLVSITIIVYGWFYFGGAEKELVITPKNSTFRLIDDSHQGGASTAELDINPDGAILNCELVKKSQWPFCEMAISLSDSVAKGFDLSKYHAIGLDIDYDSPVEGERVRIYLRNYDESYSNETDPVSLKFNAIEYAPGKDQGLQVIPLKSFQVLSWWIAEYELPIEKAGPQFDNVSIIEIATGSYVKPTHYGITLNKLVLYGTWISEENLVKILLVIWILTALVFLTTERIRLYKQIQNAEQKAARLKTMNKVLFEKSLRFEELAYIDPLTKAKNRNAVSDWVRQVVEHSKDMAQPFSVIYIDIDFFKKINDKYGHGRGDEVLAKFADLLRRNIDKSDMLVRWGGEEFVVFCPSTSLGVVAEKAELLREAIAEYQWGNEFSVTCSLGVAQLENEEFNRLMERADEALYKAKERGRNRVEIAWD</sequence>
<dbReference type="InterPro" id="IPR000160">
    <property type="entry name" value="GGDEF_dom"/>
</dbReference>
<name>A0A2T3QBJ1_PHODM</name>
<dbReference type="PANTHER" id="PTHR45138:SF9">
    <property type="entry name" value="DIGUANYLATE CYCLASE DGCM-RELATED"/>
    <property type="match status" value="1"/>
</dbReference>
<dbReference type="OrthoDB" id="9803824at2"/>
<evidence type="ECO:0000256" key="3">
    <source>
        <dbReference type="ARBA" id="ARBA00034247"/>
    </source>
</evidence>
<dbReference type="GO" id="GO:0052621">
    <property type="term" value="F:diguanylate cyclase activity"/>
    <property type="evidence" value="ECO:0007669"/>
    <property type="project" value="UniProtKB-EC"/>
</dbReference>
<dbReference type="SMART" id="SM00267">
    <property type="entry name" value="GGDEF"/>
    <property type="match status" value="1"/>
</dbReference>
<dbReference type="InterPro" id="IPR043128">
    <property type="entry name" value="Rev_trsase/Diguanyl_cyclase"/>
</dbReference>
<dbReference type="GO" id="GO:1902201">
    <property type="term" value="P:negative regulation of bacterial-type flagellum-dependent cell motility"/>
    <property type="evidence" value="ECO:0007669"/>
    <property type="project" value="TreeGrafter"/>
</dbReference>
<dbReference type="GO" id="GO:0043709">
    <property type="term" value="P:cell adhesion involved in single-species biofilm formation"/>
    <property type="evidence" value="ECO:0007669"/>
    <property type="project" value="TreeGrafter"/>
</dbReference>
<dbReference type="PANTHER" id="PTHR45138">
    <property type="entry name" value="REGULATORY COMPONENTS OF SENSORY TRANSDUCTION SYSTEM"/>
    <property type="match status" value="1"/>
</dbReference>
<gene>
    <name evidence="4" type="primary">ydaM_2</name>
    <name evidence="4" type="ORF">NCTC11647_01415</name>
</gene>
<dbReference type="Pfam" id="PF00990">
    <property type="entry name" value="GGDEF"/>
    <property type="match status" value="1"/>
</dbReference>
<evidence type="ECO:0000313" key="5">
    <source>
        <dbReference type="Proteomes" id="UP000251647"/>
    </source>
</evidence>
<organism evidence="4 5">
    <name type="scientific">Photobacterium damselae</name>
    <dbReference type="NCBI Taxonomy" id="38293"/>
    <lineage>
        <taxon>Bacteria</taxon>
        <taxon>Pseudomonadati</taxon>
        <taxon>Pseudomonadota</taxon>
        <taxon>Gammaproteobacteria</taxon>
        <taxon>Vibrionales</taxon>
        <taxon>Vibrionaceae</taxon>
        <taxon>Photobacterium</taxon>
    </lineage>
</organism>
<dbReference type="InterPro" id="IPR050469">
    <property type="entry name" value="Diguanylate_Cyclase"/>
</dbReference>
<protein>
    <recommendedName>
        <fullName evidence="2">diguanylate cyclase</fullName>
        <ecNumber evidence="2">2.7.7.65</ecNumber>
    </recommendedName>
</protein>
<dbReference type="SUPFAM" id="SSF49785">
    <property type="entry name" value="Galactose-binding domain-like"/>
    <property type="match status" value="1"/>
</dbReference>
<proteinExistence type="predicted"/>
<comment type="cofactor">
    <cofactor evidence="1">
        <name>Mg(2+)</name>
        <dbReference type="ChEBI" id="CHEBI:18420"/>
    </cofactor>
</comment>
<reference evidence="4 5" key="1">
    <citation type="submission" date="2018-06" db="EMBL/GenBank/DDBJ databases">
        <authorList>
            <consortium name="Pathogen Informatics"/>
            <person name="Doyle S."/>
        </authorList>
    </citation>
    <scope>NUCLEOTIDE SEQUENCE [LARGE SCALE GENOMIC DNA]</scope>
    <source>
        <strain evidence="4 5">NCTC11647</strain>
    </source>
</reference>
<dbReference type="InterPro" id="IPR008979">
    <property type="entry name" value="Galactose-bd-like_sf"/>
</dbReference>
<dbReference type="EC" id="2.7.7.65" evidence="2"/>
<dbReference type="SUPFAM" id="SSF55073">
    <property type="entry name" value="Nucleotide cyclase"/>
    <property type="match status" value="1"/>
</dbReference>
<dbReference type="CDD" id="cd01949">
    <property type="entry name" value="GGDEF"/>
    <property type="match status" value="1"/>
</dbReference>
<keyword evidence="4" id="KW-0808">Transferase</keyword>
<dbReference type="EMBL" id="UATL01000001">
    <property type="protein sequence ID" value="SPY28326.1"/>
    <property type="molecule type" value="Genomic_DNA"/>
</dbReference>
<dbReference type="NCBIfam" id="TIGR00254">
    <property type="entry name" value="GGDEF"/>
    <property type="match status" value="1"/>
</dbReference>
<dbReference type="AlphaFoldDB" id="A0A2T3QBJ1"/>
<dbReference type="RefSeq" id="WP_005299196.1">
    <property type="nucleotide sequence ID" value="NZ_CP018297.1"/>
</dbReference>
<dbReference type="FunFam" id="3.30.70.270:FF:000001">
    <property type="entry name" value="Diguanylate cyclase domain protein"/>
    <property type="match status" value="1"/>
</dbReference>
<dbReference type="PROSITE" id="PS50887">
    <property type="entry name" value="GGDEF"/>
    <property type="match status" value="1"/>
</dbReference>
<evidence type="ECO:0000256" key="2">
    <source>
        <dbReference type="ARBA" id="ARBA00012528"/>
    </source>
</evidence>
<evidence type="ECO:0000313" key="4">
    <source>
        <dbReference type="EMBL" id="SPY28326.1"/>
    </source>
</evidence>
<dbReference type="Proteomes" id="UP000251647">
    <property type="component" value="Unassembled WGS sequence"/>
</dbReference>
<keyword evidence="4" id="KW-0548">Nucleotidyltransferase</keyword>